<dbReference type="InParanoid" id="A0A0D2AHZ6"/>
<gene>
    <name evidence="2" type="ORF">PV09_09691</name>
</gene>
<name>A0A0D2AHZ6_9PEZI</name>
<evidence type="ECO:0000256" key="1">
    <source>
        <dbReference type="SAM" id="MobiDB-lite"/>
    </source>
</evidence>
<feature type="compositionally biased region" description="Pro residues" evidence="1">
    <location>
        <begin position="7"/>
        <end position="18"/>
    </location>
</feature>
<evidence type="ECO:0000313" key="2">
    <source>
        <dbReference type="EMBL" id="KIV98503.1"/>
    </source>
</evidence>
<dbReference type="EMBL" id="KN847655">
    <property type="protein sequence ID" value="KIV98503.1"/>
    <property type="molecule type" value="Genomic_DNA"/>
</dbReference>
<dbReference type="GeneID" id="27317664"/>
<dbReference type="Proteomes" id="UP000053259">
    <property type="component" value="Unassembled WGS sequence"/>
</dbReference>
<dbReference type="OrthoDB" id="4581613at2759"/>
<dbReference type="Gene3D" id="1.10.510.10">
    <property type="entry name" value="Transferase(Phosphotransferase) domain 1"/>
    <property type="match status" value="1"/>
</dbReference>
<protein>
    <recommendedName>
        <fullName evidence="4">Protein kinase domain-containing protein</fullName>
    </recommendedName>
</protein>
<dbReference type="RefSeq" id="XP_016208373.1">
    <property type="nucleotide sequence ID" value="XM_016363800.1"/>
</dbReference>
<organism evidence="2 3">
    <name type="scientific">Verruconis gallopava</name>
    <dbReference type="NCBI Taxonomy" id="253628"/>
    <lineage>
        <taxon>Eukaryota</taxon>
        <taxon>Fungi</taxon>
        <taxon>Dikarya</taxon>
        <taxon>Ascomycota</taxon>
        <taxon>Pezizomycotina</taxon>
        <taxon>Dothideomycetes</taxon>
        <taxon>Pleosporomycetidae</taxon>
        <taxon>Venturiales</taxon>
        <taxon>Sympoventuriaceae</taxon>
        <taxon>Verruconis</taxon>
    </lineage>
</organism>
<accession>A0A0D2AHZ6</accession>
<sequence length="234" mass="26852">MASAKSYPPPPLLPPQEPAIPATTQEQNSLVKLRYQGTSIIAECTPLECENHNTFHLTLRRNALDHAIYLALSHLTWLKRLIGGVRPVWLLPPQLILKKKKDGWESEFEHEIAQYIEHENLQGRVLPIYYGRGSYDNIDGILLSYCGTSLNERQDLTVDALKKKLRWALSWLADRNLVHKNLTLGNVLYDGSKITIIDLEQTDKQKSGFNINAEVDSILYWFKFRQKALREDTS</sequence>
<dbReference type="SUPFAM" id="SSF56112">
    <property type="entry name" value="Protein kinase-like (PK-like)"/>
    <property type="match status" value="1"/>
</dbReference>
<evidence type="ECO:0000313" key="3">
    <source>
        <dbReference type="Proteomes" id="UP000053259"/>
    </source>
</evidence>
<keyword evidence="3" id="KW-1185">Reference proteome</keyword>
<dbReference type="HOGENOM" id="CLU_069414_2_0_1"/>
<dbReference type="VEuPathDB" id="FungiDB:PV09_09691"/>
<feature type="region of interest" description="Disordered" evidence="1">
    <location>
        <begin position="1"/>
        <end position="20"/>
    </location>
</feature>
<dbReference type="InterPro" id="IPR011009">
    <property type="entry name" value="Kinase-like_dom_sf"/>
</dbReference>
<dbReference type="AlphaFoldDB" id="A0A0D2AHZ6"/>
<evidence type="ECO:0008006" key="4">
    <source>
        <dbReference type="Google" id="ProtNLM"/>
    </source>
</evidence>
<proteinExistence type="predicted"/>
<reference evidence="2 3" key="1">
    <citation type="submission" date="2015-01" db="EMBL/GenBank/DDBJ databases">
        <title>The Genome Sequence of Ochroconis gallopava CBS43764.</title>
        <authorList>
            <consortium name="The Broad Institute Genomics Platform"/>
            <person name="Cuomo C."/>
            <person name="de Hoog S."/>
            <person name="Gorbushina A."/>
            <person name="Stielow B."/>
            <person name="Teixiera M."/>
            <person name="Abouelleil A."/>
            <person name="Chapman S.B."/>
            <person name="Priest M."/>
            <person name="Young S.K."/>
            <person name="Wortman J."/>
            <person name="Nusbaum C."/>
            <person name="Birren B."/>
        </authorList>
    </citation>
    <scope>NUCLEOTIDE SEQUENCE [LARGE SCALE GENOMIC DNA]</scope>
    <source>
        <strain evidence="2 3">CBS 43764</strain>
    </source>
</reference>